<reference evidence="5 6" key="1">
    <citation type="submission" date="2020-08" db="EMBL/GenBank/DDBJ databases">
        <title>Bridging the membrane lipid divide: bacteria of the FCB group superphylum have the potential to synthesize archaeal ether lipids.</title>
        <authorList>
            <person name="Villanueva L."/>
            <person name="Von Meijenfeldt F.A.B."/>
            <person name="Westbye A.B."/>
            <person name="Yadav S."/>
            <person name="Hopmans E.C."/>
            <person name="Dutilh B.E."/>
            <person name="Sinninghe Damste J.S."/>
        </authorList>
    </citation>
    <scope>NUCLEOTIDE SEQUENCE [LARGE SCALE GENOMIC DNA]</scope>
    <source>
        <strain evidence="5">NIOZ-UU17</strain>
    </source>
</reference>
<sequence>MIFSVNSSLTAIKAYGVKMGVHADNVANAQTEEYKKSRAVFKEGLRNDVQVEIEQVNTPDPTVAEITDSERTERELSNVDLAEELPQTILTQRGLEMNLTTLKALDEMLGSVIDIVE</sequence>
<dbReference type="InterPro" id="IPR010930">
    <property type="entry name" value="Flg_bb/hook_C_dom"/>
</dbReference>
<dbReference type="EMBL" id="JACNIG010000108">
    <property type="protein sequence ID" value="MBC8431069.1"/>
    <property type="molecule type" value="Genomic_DNA"/>
</dbReference>
<evidence type="ECO:0000256" key="2">
    <source>
        <dbReference type="ARBA" id="ARBA00009677"/>
    </source>
</evidence>
<evidence type="ECO:0000313" key="6">
    <source>
        <dbReference type="Proteomes" id="UP000605201"/>
    </source>
</evidence>
<evidence type="ECO:0000259" key="4">
    <source>
        <dbReference type="Pfam" id="PF06429"/>
    </source>
</evidence>
<evidence type="ECO:0000313" key="5">
    <source>
        <dbReference type="EMBL" id="MBC8431069.1"/>
    </source>
</evidence>
<evidence type="ECO:0000256" key="3">
    <source>
        <dbReference type="ARBA" id="ARBA00023143"/>
    </source>
</evidence>
<dbReference type="PANTHER" id="PTHR30435">
    <property type="entry name" value="FLAGELLAR PROTEIN"/>
    <property type="match status" value="1"/>
</dbReference>
<gene>
    <name evidence="5" type="ORF">H8D96_04035</name>
</gene>
<dbReference type="GO" id="GO:0071978">
    <property type="term" value="P:bacterial-type flagellum-dependent swarming motility"/>
    <property type="evidence" value="ECO:0007669"/>
    <property type="project" value="TreeGrafter"/>
</dbReference>
<organism evidence="5 6">
    <name type="scientific">Candidatus Desulfatibia vada</name>
    <dbReference type="NCBI Taxonomy" id="2841696"/>
    <lineage>
        <taxon>Bacteria</taxon>
        <taxon>Pseudomonadati</taxon>
        <taxon>Thermodesulfobacteriota</taxon>
        <taxon>Desulfobacteria</taxon>
        <taxon>Desulfobacterales</taxon>
        <taxon>Desulfobacterales incertae sedis</taxon>
        <taxon>Candidatus Desulfatibia</taxon>
    </lineage>
</organism>
<dbReference type="Proteomes" id="UP000605201">
    <property type="component" value="Unassembled WGS sequence"/>
</dbReference>
<feature type="domain" description="Flagellar basal-body/hook protein C-terminal" evidence="4">
    <location>
        <begin position="75"/>
        <end position="114"/>
    </location>
</feature>
<keyword evidence="3" id="KW-0975">Bacterial flagellum</keyword>
<dbReference type="GO" id="GO:0009425">
    <property type="term" value="C:bacterial-type flagellum basal body"/>
    <property type="evidence" value="ECO:0007669"/>
    <property type="project" value="UniProtKB-SubCell"/>
</dbReference>
<comment type="similarity">
    <text evidence="2">Belongs to the flagella basal body rod proteins family.</text>
</comment>
<keyword evidence="5" id="KW-0966">Cell projection</keyword>
<evidence type="ECO:0000256" key="1">
    <source>
        <dbReference type="ARBA" id="ARBA00004117"/>
    </source>
</evidence>
<protein>
    <submittedName>
        <fullName evidence="5">Flagellar biosynthesis protein FlgC</fullName>
    </submittedName>
</protein>
<keyword evidence="5" id="KW-0969">Cilium</keyword>
<proteinExistence type="inferred from homology"/>
<keyword evidence="5" id="KW-0282">Flagellum</keyword>
<comment type="caution">
    <text evidence="5">The sequence shown here is derived from an EMBL/GenBank/DDBJ whole genome shotgun (WGS) entry which is preliminary data.</text>
</comment>
<accession>A0A8J6NR75</accession>
<dbReference type="PANTHER" id="PTHR30435:SF19">
    <property type="entry name" value="FLAGELLAR BASAL-BODY ROD PROTEIN FLGG"/>
    <property type="match status" value="1"/>
</dbReference>
<dbReference type="AlphaFoldDB" id="A0A8J6NR75"/>
<dbReference type="Pfam" id="PF06429">
    <property type="entry name" value="Flg_bbr_C"/>
    <property type="match status" value="1"/>
</dbReference>
<comment type="subcellular location">
    <subcellularLocation>
        <location evidence="1">Bacterial flagellum basal body</location>
    </subcellularLocation>
</comment>
<name>A0A8J6NR75_9BACT</name>